<feature type="compositionally biased region" description="Basic and acidic residues" evidence="1">
    <location>
        <begin position="76"/>
        <end position="93"/>
    </location>
</feature>
<dbReference type="Proteomes" id="UP000593818">
    <property type="component" value="Chromosome"/>
</dbReference>
<gene>
    <name evidence="3" type="ORF">INP59_03865</name>
</gene>
<dbReference type="CDD" id="cd00093">
    <property type="entry name" value="HTH_XRE"/>
    <property type="match status" value="1"/>
</dbReference>
<organism evidence="3 4">
    <name type="scientific">Rhodococcus pyridinivorans</name>
    <dbReference type="NCBI Taxonomy" id="103816"/>
    <lineage>
        <taxon>Bacteria</taxon>
        <taxon>Bacillati</taxon>
        <taxon>Actinomycetota</taxon>
        <taxon>Actinomycetes</taxon>
        <taxon>Mycobacteriales</taxon>
        <taxon>Nocardiaceae</taxon>
        <taxon>Rhodococcus</taxon>
    </lineage>
</organism>
<dbReference type="EMBL" id="CP063450">
    <property type="protein sequence ID" value="QOW01064.1"/>
    <property type="molecule type" value="Genomic_DNA"/>
</dbReference>
<dbReference type="Pfam" id="PF01381">
    <property type="entry name" value="HTH_3"/>
    <property type="match status" value="1"/>
</dbReference>
<dbReference type="SMART" id="SM00530">
    <property type="entry name" value="HTH_XRE"/>
    <property type="match status" value="1"/>
</dbReference>
<dbReference type="AlphaFoldDB" id="A0A7M2XUS8"/>
<protein>
    <submittedName>
        <fullName evidence="3">Helix-turn-helix transcriptional regulator</fullName>
    </submittedName>
</protein>
<keyword evidence="4" id="KW-1185">Reference proteome</keyword>
<evidence type="ECO:0000256" key="1">
    <source>
        <dbReference type="SAM" id="MobiDB-lite"/>
    </source>
</evidence>
<dbReference type="InterPro" id="IPR001387">
    <property type="entry name" value="Cro/C1-type_HTH"/>
</dbReference>
<evidence type="ECO:0000259" key="2">
    <source>
        <dbReference type="SMART" id="SM00530"/>
    </source>
</evidence>
<dbReference type="InterPro" id="IPR010982">
    <property type="entry name" value="Lambda_DNA-bd_dom_sf"/>
</dbReference>
<evidence type="ECO:0000313" key="3">
    <source>
        <dbReference type="EMBL" id="QOW01064.1"/>
    </source>
</evidence>
<feature type="domain" description="HTH cro/C1-type" evidence="2">
    <location>
        <begin position="9"/>
        <end position="65"/>
    </location>
</feature>
<dbReference type="GO" id="GO:0003677">
    <property type="term" value="F:DNA binding"/>
    <property type="evidence" value="ECO:0007669"/>
    <property type="project" value="InterPro"/>
</dbReference>
<accession>A0A7M2XUS8</accession>
<evidence type="ECO:0000313" key="4">
    <source>
        <dbReference type="Proteomes" id="UP000593818"/>
    </source>
</evidence>
<dbReference type="Gene3D" id="1.10.260.40">
    <property type="entry name" value="lambda repressor-like DNA-binding domains"/>
    <property type="match status" value="1"/>
</dbReference>
<dbReference type="SUPFAM" id="SSF47413">
    <property type="entry name" value="lambda repressor-like DNA-binding domains"/>
    <property type="match status" value="1"/>
</dbReference>
<proteinExistence type="predicted"/>
<sequence length="93" mass="10441">MPEFDRADRMRKSLKHAGVSVNEMAEYLGITRETVSRYANHADVKVPLQTMRLWALRTGVPLEWLQSGTTPNGPRGDGRRTSADEAQDARSLD</sequence>
<reference evidence="3 4" key="1">
    <citation type="submission" date="2020-10" db="EMBL/GenBank/DDBJ databases">
        <title>Whole genome sequence of oil-degrading bacteria Rhodococcus pyridinivorans strain 5Ap.</title>
        <authorList>
            <person name="Akhremchuk A.E."/>
            <person name="Valentovich L.N."/>
            <person name="Charniauskaya M.I."/>
            <person name="Bukliarevich H.A."/>
            <person name="Titok M.A."/>
        </authorList>
    </citation>
    <scope>NUCLEOTIDE SEQUENCE [LARGE SCALE GENOMIC DNA]</scope>
    <source>
        <strain evidence="3 4">5Ap</strain>
    </source>
</reference>
<feature type="region of interest" description="Disordered" evidence="1">
    <location>
        <begin position="64"/>
        <end position="93"/>
    </location>
</feature>
<name>A0A7M2XUS8_9NOCA</name>